<evidence type="ECO:0000256" key="6">
    <source>
        <dbReference type="SAM" id="Phobius"/>
    </source>
</evidence>
<dbReference type="OrthoDB" id="9775950at2"/>
<evidence type="ECO:0000256" key="2">
    <source>
        <dbReference type="ARBA" id="ARBA00022475"/>
    </source>
</evidence>
<dbReference type="InterPro" id="IPR024923">
    <property type="entry name" value="PG_synth_SpoVB"/>
</dbReference>
<feature type="transmembrane region" description="Helical" evidence="6">
    <location>
        <begin position="128"/>
        <end position="146"/>
    </location>
</feature>
<feature type="transmembrane region" description="Helical" evidence="6">
    <location>
        <begin position="241"/>
        <end position="261"/>
    </location>
</feature>
<dbReference type="PANTHER" id="PTHR30250:SF21">
    <property type="entry name" value="LIPID II FLIPPASE MURJ"/>
    <property type="match status" value="1"/>
</dbReference>
<dbReference type="EMBL" id="BFAV01000142">
    <property type="protein sequence ID" value="GBF34617.1"/>
    <property type="molecule type" value="Genomic_DNA"/>
</dbReference>
<feature type="transmembrane region" description="Helical" evidence="6">
    <location>
        <begin position="294"/>
        <end position="314"/>
    </location>
</feature>
<keyword evidence="5 6" id="KW-0472">Membrane</keyword>
<feature type="transmembrane region" description="Helical" evidence="6">
    <location>
        <begin position="335"/>
        <end position="360"/>
    </location>
</feature>
<evidence type="ECO:0000313" key="7">
    <source>
        <dbReference type="EMBL" id="GBF34617.1"/>
    </source>
</evidence>
<dbReference type="Pfam" id="PF01943">
    <property type="entry name" value="Polysacc_synt"/>
    <property type="match status" value="1"/>
</dbReference>
<dbReference type="AlphaFoldDB" id="A0A2L2XE42"/>
<dbReference type="CDD" id="cd13124">
    <property type="entry name" value="MATE_SpoVB_like"/>
    <property type="match status" value="1"/>
</dbReference>
<feature type="transmembrane region" description="Helical" evidence="6">
    <location>
        <begin position="396"/>
        <end position="416"/>
    </location>
</feature>
<feature type="transmembrane region" description="Helical" evidence="6">
    <location>
        <begin position="12"/>
        <end position="34"/>
    </location>
</feature>
<reference evidence="8" key="1">
    <citation type="submission" date="2018-02" db="EMBL/GenBank/DDBJ databases">
        <title>Genome sequence of Desulfocucumis palustris strain NAW-5.</title>
        <authorList>
            <person name="Watanabe M."/>
            <person name="Kojima H."/>
            <person name="Fukui M."/>
        </authorList>
    </citation>
    <scope>NUCLEOTIDE SEQUENCE [LARGE SCALE GENOMIC DNA]</scope>
    <source>
        <strain evidence="8">NAW-5</strain>
    </source>
</reference>
<dbReference type="InterPro" id="IPR050833">
    <property type="entry name" value="Poly_Biosynth_Transport"/>
</dbReference>
<sequence>MQSKSLAKQTLVQGAVILTLAAIVVRVLGAVYRIPLGRMLGAEGLGIYGIPNQFYLLFFTISSAGIPVGVARLVSSKIAAGMYRDAYRTFQLALYTMLGAGLFFSLALFFGAEWLIKVGIVKNPDSFWGLRAVAPVVFFAAVTSAFRGLFQGMQNMSAVAASQIADQIMLVTSTLLFSYLLLPRGLSLAAAGANFGAVPGAMAATLIMIFFYFRHRQGLLHLVGEDRSARQERAWSLMKKVFTVSIPISFASVAMAITGIVDNILIIDRLQLAGYTVQEATARYGQLTQMAMSFINFSIAFSFSMGTSMVPSVAEAYAHKDYSTIKTRLSQGVRLSVLTSLPAAAGLLVLAPQLTTLVYADREAGIPLAVIAPAIVFWGTNLVLNGTLQGLGRADIPVKNLLVGLAVKIAITYFLTPTSLEIRAAAMGTVTMFIVASTLNILAIRRLVGFSFNIADGLLRPGLATAVMALGVRQIYGLAHSITGHNAPASLLAILAGMVIYAGVIVIIGGVNAEDVRRLPKIGRRTALLLEAYENKKNSIINKKRK</sequence>
<evidence type="ECO:0000256" key="3">
    <source>
        <dbReference type="ARBA" id="ARBA00022692"/>
    </source>
</evidence>
<comment type="subcellular location">
    <subcellularLocation>
        <location evidence="1">Cell membrane</location>
        <topology evidence="1">Multi-pass membrane protein</topology>
    </subcellularLocation>
</comment>
<proteinExistence type="predicted"/>
<evidence type="ECO:0000256" key="4">
    <source>
        <dbReference type="ARBA" id="ARBA00022989"/>
    </source>
</evidence>
<feature type="transmembrane region" description="Helical" evidence="6">
    <location>
        <begin position="188"/>
        <end position="213"/>
    </location>
</feature>
<feature type="transmembrane region" description="Helical" evidence="6">
    <location>
        <begin position="457"/>
        <end position="476"/>
    </location>
</feature>
<dbReference type="Proteomes" id="UP000239549">
    <property type="component" value="Unassembled WGS sequence"/>
</dbReference>
<feature type="transmembrane region" description="Helical" evidence="6">
    <location>
        <begin position="54"/>
        <end position="74"/>
    </location>
</feature>
<name>A0A2L2XE42_9FIRM</name>
<gene>
    <name evidence="7" type="ORF">DCCM_3736</name>
</gene>
<feature type="transmembrane region" description="Helical" evidence="6">
    <location>
        <begin position="366"/>
        <end position="384"/>
    </location>
</feature>
<dbReference type="InterPro" id="IPR002797">
    <property type="entry name" value="Polysacc_synth"/>
</dbReference>
<comment type="caution">
    <text evidence="7">The sequence shown here is derived from an EMBL/GenBank/DDBJ whole genome shotgun (WGS) entry which is preliminary data.</text>
</comment>
<keyword evidence="3 6" id="KW-0812">Transmembrane</keyword>
<keyword evidence="8" id="KW-1185">Reference proteome</keyword>
<dbReference type="RefSeq" id="WP_104372836.1">
    <property type="nucleotide sequence ID" value="NZ_BFAV01000142.1"/>
</dbReference>
<dbReference type="GO" id="GO:0005886">
    <property type="term" value="C:plasma membrane"/>
    <property type="evidence" value="ECO:0007669"/>
    <property type="project" value="UniProtKB-SubCell"/>
</dbReference>
<keyword evidence="4 6" id="KW-1133">Transmembrane helix</keyword>
<accession>A0A2L2XE42</accession>
<evidence type="ECO:0000256" key="5">
    <source>
        <dbReference type="ARBA" id="ARBA00023136"/>
    </source>
</evidence>
<keyword evidence="2" id="KW-1003">Cell membrane</keyword>
<evidence type="ECO:0000313" key="8">
    <source>
        <dbReference type="Proteomes" id="UP000239549"/>
    </source>
</evidence>
<organism evidence="7 8">
    <name type="scientific">Desulfocucumis palustris</name>
    <dbReference type="NCBI Taxonomy" id="1898651"/>
    <lineage>
        <taxon>Bacteria</taxon>
        <taxon>Bacillati</taxon>
        <taxon>Bacillota</taxon>
        <taxon>Clostridia</taxon>
        <taxon>Eubacteriales</taxon>
        <taxon>Desulfocucumaceae</taxon>
        <taxon>Desulfocucumis</taxon>
    </lineage>
</organism>
<dbReference type="PANTHER" id="PTHR30250">
    <property type="entry name" value="PST FAMILY PREDICTED COLANIC ACID TRANSPORTER"/>
    <property type="match status" value="1"/>
</dbReference>
<dbReference type="PIRSF" id="PIRSF038958">
    <property type="entry name" value="PG_synth_SpoVB"/>
    <property type="match status" value="1"/>
</dbReference>
<feature type="transmembrane region" description="Helical" evidence="6">
    <location>
        <begin position="94"/>
        <end position="116"/>
    </location>
</feature>
<protein>
    <submittedName>
        <fullName evidence="7">Stage V sporulation protein B</fullName>
    </submittedName>
</protein>
<evidence type="ECO:0000256" key="1">
    <source>
        <dbReference type="ARBA" id="ARBA00004651"/>
    </source>
</evidence>
<feature type="transmembrane region" description="Helical" evidence="6">
    <location>
        <begin position="422"/>
        <end position="445"/>
    </location>
</feature>
<feature type="transmembrane region" description="Helical" evidence="6">
    <location>
        <begin position="488"/>
        <end position="511"/>
    </location>
</feature>
<feature type="transmembrane region" description="Helical" evidence="6">
    <location>
        <begin position="158"/>
        <end position="182"/>
    </location>
</feature>